<protein>
    <submittedName>
        <fullName evidence="3">Uncharacterized protein</fullName>
    </submittedName>
</protein>
<sequence>MSDAHLTERPVDDAPEPVELTDEPIRLGAGAPEGSPERRPGRFRRRRVAWLLAAAVGLAGVGALGTAGWRIVQQKDADFTSPDRVAGLTRDDSERARSTADYLRSGFAADIELDRSFGTVYRDPADERRSVLIFGGTTLLWQPERDLDSLFGLMTDETGAVTGLRELPAGRFGGVLKCGTTSGEGGDFAVCGWADHGSVVMAMFPDRSVDQAGTLLRDMREAMQTRN</sequence>
<proteinExistence type="predicted"/>
<gene>
    <name evidence="3" type="ORF">HCJ94_22710</name>
</gene>
<feature type="region of interest" description="Disordered" evidence="1">
    <location>
        <begin position="1"/>
        <end position="41"/>
    </location>
</feature>
<feature type="transmembrane region" description="Helical" evidence="2">
    <location>
        <begin position="48"/>
        <end position="72"/>
    </location>
</feature>
<accession>A0ABX0ZDW2</accession>
<feature type="compositionally biased region" description="Acidic residues" evidence="1">
    <location>
        <begin position="13"/>
        <end position="22"/>
    </location>
</feature>
<dbReference type="EMBL" id="JAATEO010000028">
    <property type="protein sequence ID" value="NJP34714.1"/>
    <property type="molecule type" value="Genomic_DNA"/>
</dbReference>
<dbReference type="RefSeq" id="WP_168003069.1">
    <property type="nucleotide sequence ID" value="NZ_JAATEO010000028.1"/>
</dbReference>
<reference evidence="3 4" key="1">
    <citation type="submission" date="2020-03" db="EMBL/GenBank/DDBJ databases">
        <title>WGS of actinomycetes isolated from Thailand.</title>
        <authorList>
            <person name="Thawai C."/>
        </authorList>
    </citation>
    <scope>NUCLEOTIDE SEQUENCE [LARGE SCALE GENOMIC DNA]</scope>
    <source>
        <strain evidence="3 4">HSS6-12</strain>
    </source>
</reference>
<comment type="caution">
    <text evidence="3">The sequence shown here is derived from an EMBL/GenBank/DDBJ whole genome shotgun (WGS) entry which is preliminary data.</text>
</comment>
<keyword evidence="4" id="KW-1185">Reference proteome</keyword>
<dbReference type="Proteomes" id="UP000783871">
    <property type="component" value="Unassembled WGS sequence"/>
</dbReference>
<evidence type="ECO:0000256" key="1">
    <source>
        <dbReference type="SAM" id="MobiDB-lite"/>
    </source>
</evidence>
<evidence type="ECO:0000313" key="3">
    <source>
        <dbReference type="EMBL" id="NJP34714.1"/>
    </source>
</evidence>
<keyword evidence="2" id="KW-1133">Transmembrane helix</keyword>
<keyword evidence="2" id="KW-0812">Transmembrane</keyword>
<organism evidence="3 4">
    <name type="scientific">Micromonospora thermarum</name>
    <dbReference type="NCBI Taxonomy" id="2720024"/>
    <lineage>
        <taxon>Bacteria</taxon>
        <taxon>Bacillati</taxon>
        <taxon>Actinomycetota</taxon>
        <taxon>Actinomycetes</taxon>
        <taxon>Micromonosporales</taxon>
        <taxon>Micromonosporaceae</taxon>
        <taxon>Micromonospora</taxon>
    </lineage>
</organism>
<evidence type="ECO:0000256" key="2">
    <source>
        <dbReference type="SAM" id="Phobius"/>
    </source>
</evidence>
<evidence type="ECO:0000313" key="4">
    <source>
        <dbReference type="Proteomes" id="UP000783871"/>
    </source>
</evidence>
<keyword evidence="2" id="KW-0472">Membrane</keyword>
<name>A0ABX0ZDW2_9ACTN</name>
<feature type="compositionally biased region" description="Basic and acidic residues" evidence="1">
    <location>
        <begin position="1"/>
        <end position="12"/>
    </location>
</feature>